<name>A0A9N8D5H3_9STRA</name>
<reference evidence="8" key="1">
    <citation type="submission" date="2020-06" db="EMBL/GenBank/DDBJ databases">
        <authorList>
            <consortium name="Plant Systems Biology data submission"/>
        </authorList>
    </citation>
    <scope>NUCLEOTIDE SEQUENCE</scope>
    <source>
        <strain evidence="8">D6</strain>
    </source>
</reference>
<keyword evidence="3 6" id="KW-1133">Transmembrane helix</keyword>
<gene>
    <name evidence="8" type="ORF">SEMRO_5_G004380.1</name>
</gene>
<evidence type="ECO:0000259" key="7">
    <source>
        <dbReference type="PROSITE" id="PS50262"/>
    </source>
</evidence>
<evidence type="ECO:0000256" key="5">
    <source>
        <dbReference type="SAM" id="MobiDB-lite"/>
    </source>
</evidence>
<keyword evidence="2 6" id="KW-0812">Transmembrane</keyword>
<dbReference type="GO" id="GO:0007189">
    <property type="term" value="P:adenylate cyclase-activating G protein-coupled receptor signaling pathway"/>
    <property type="evidence" value="ECO:0007669"/>
    <property type="project" value="TreeGrafter"/>
</dbReference>
<evidence type="ECO:0000313" key="9">
    <source>
        <dbReference type="Proteomes" id="UP001153069"/>
    </source>
</evidence>
<dbReference type="GO" id="GO:0005886">
    <property type="term" value="C:plasma membrane"/>
    <property type="evidence" value="ECO:0007669"/>
    <property type="project" value="TreeGrafter"/>
</dbReference>
<evidence type="ECO:0000313" key="8">
    <source>
        <dbReference type="EMBL" id="CAB9496464.1"/>
    </source>
</evidence>
<feature type="transmembrane region" description="Helical" evidence="6">
    <location>
        <begin position="56"/>
        <end position="78"/>
    </location>
</feature>
<comment type="caution">
    <text evidence="8">The sequence shown here is derived from an EMBL/GenBank/DDBJ whole genome shotgun (WGS) entry which is preliminary data.</text>
</comment>
<keyword evidence="9" id="KW-1185">Reference proteome</keyword>
<dbReference type="PANTHER" id="PTHR23112">
    <property type="entry name" value="G PROTEIN-COUPLED RECEPTOR 157-RELATED"/>
    <property type="match status" value="1"/>
</dbReference>
<feature type="region of interest" description="Disordered" evidence="5">
    <location>
        <begin position="398"/>
        <end position="445"/>
    </location>
</feature>
<dbReference type="InterPro" id="IPR017452">
    <property type="entry name" value="GPCR_Rhodpsn_7TM"/>
</dbReference>
<dbReference type="GO" id="GO:0004930">
    <property type="term" value="F:G protein-coupled receptor activity"/>
    <property type="evidence" value="ECO:0007669"/>
    <property type="project" value="TreeGrafter"/>
</dbReference>
<accession>A0A9N8D5H3</accession>
<comment type="subcellular location">
    <subcellularLocation>
        <location evidence="1">Membrane</location>
        <topology evidence="1">Multi-pass membrane protein</topology>
    </subcellularLocation>
</comment>
<dbReference type="AlphaFoldDB" id="A0A9N8D5H3"/>
<evidence type="ECO:0000256" key="6">
    <source>
        <dbReference type="SAM" id="Phobius"/>
    </source>
</evidence>
<dbReference type="Proteomes" id="UP001153069">
    <property type="component" value="Unassembled WGS sequence"/>
</dbReference>
<keyword evidence="4 6" id="KW-0472">Membrane</keyword>
<evidence type="ECO:0000256" key="3">
    <source>
        <dbReference type="ARBA" id="ARBA00022989"/>
    </source>
</evidence>
<feature type="transmembrane region" description="Helical" evidence="6">
    <location>
        <begin position="335"/>
        <end position="352"/>
    </location>
</feature>
<dbReference type="OrthoDB" id="56520at2759"/>
<evidence type="ECO:0000256" key="1">
    <source>
        <dbReference type="ARBA" id="ARBA00004141"/>
    </source>
</evidence>
<proteinExistence type="predicted"/>
<feature type="compositionally biased region" description="Acidic residues" evidence="5">
    <location>
        <begin position="435"/>
        <end position="445"/>
    </location>
</feature>
<dbReference type="SUPFAM" id="SSF81321">
    <property type="entry name" value="Family A G protein-coupled receptor-like"/>
    <property type="match status" value="1"/>
</dbReference>
<dbReference type="Gene3D" id="1.20.1070.10">
    <property type="entry name" value="Rhodopsin 7-helix transmembrane proteins"/>
    <property type="match status" value="1"/>
</dbReference>
<feature type="transmembrane region" description="Helical" evidence="6">
    <location>
        <begin position="20"/>
        <end position="44"/>
    </location>
</feature>
<protein>
    <recommendedName>
        <fullName evidence="7">G-protein coupled receptors family 1 profile domain-containing protein</fullName>
    </recommendedName>
</protein>
<feature type="transmembrane region" description="Helical" evidence="6">
    <location>
        <begin position="199"/>
        <end position="224"/>
    </location>
</feature>
<dbReference type="PANTHER" id="PTHR23112:SF0">
    <property type="entry name" value="TRANSMEMBRANE PROTEIN 116"/>
    <property type="match status" value="1"/>
</dbReference>
<organism evidence="8 9">
    <name type="scientific">Seminavis robusta</name>
    <dbReference type="NCBI Taxonomy" id="568900"/>
    <lineage>
        <taxon>Eukaryota</taxon>
        <taxon>Sar</taxon>
        <taxon>Stramenopiles</taxon>
        <taxon>Ochrophyta</taxon>
        <taxon>Bacillariophyta</taxon>
        <taxon>Bacillariophyceae</taxon>
        <taxon>Bacillariophycidae</taxon>
        <taxon>Naviculales</taxon>
        <taxon>Naviculaceae</taxon>
        <taxon>Seminavis</taxon>
    </lineage>
</organism>
<evidence type="ECO:0000256" key="2">
    <source>
        <dbReference type="ARBA" id="ARBA00022692"/>
    </source>
</evidence>
<feature type="compositionally biased region" description="Low complexity" evidence="5">
    <location>
        <begin position="405"/>
        <end position="419"/>
    </location>
</feature>
<evidence type="ECO:0000256" key="4">
    <source>
        <dbReference type="ARBA" id="ARBA00023136"/>
    </source>
</evidence>
<sequence>MSSPTPTEDAPQIMDEAHYIPLMVIGTLTSTLSLLGSLCIIYMVSRDTRTKIVHRILFGMSVADCLTSACFLLMPYLIPSYIGLPGAVGSHASCSAIGFFFLASNKMGCIYNAFLSMYYYLVVVRNWREHDFRNRPQLEIVCHTCAIVTIVAIETTAVATQSINPSPMQNNLCIYAVSPWGCNNDNDECSRSNRTTLTIFLAISGVLYVSFSVAGFACTVLVWLHVRTTLKRSGQYRFENSIRPPAEESSTILHRMSSVANDTLRRISMTASSTASSEDPNDAKIRQVAMQAILYSLVCFQTIIWPLIVVTISSALTDADMEEVKLTPGFYVLKVMFWICYPLQGFLNFFVFTRPKVKRWREVEPNKSCLWIFRQVVACKTPTTNRYTGSRISTKHSRQFKVPVEQSKQQQQQQPQQSSEQEEEEEEEKPQQPQSEEDAYEDDAN</sequence>
<feature type="transmembrane region" description="Helical" evidence="6">
    <location>
        <begin position="292"/>
        <end position="315"/>
    </location>
</feature>
<dbReference type="EMBL" id="CAICTM010000005">
    <property type="protein sequence ID" value="CAB9496464.1"/>
    <property type="molecule type" value="Genomic_DNA"/>
</dbReference>
<dbReference type="PROSITE" id="PS50262">
    <property type="entry name" value="G_PROTEIN_RECEP_F1_2"/>
    <property type="match status" value="1"/>
</dbReference>
<feature type="domain" description="G-protein coupled receptors family 1 profile" evidence="7">
    <location>
        <begin position="36"/>
        <end position="352"/>
    </location>
</feature>